<evidence type="ECO:0008006" key="3">
    <source>
        <dbReference type="Google" id="ProtNLM"/>
    </source>
</evidence>
<reference evidence="1" key="1">
    <citation type="submission" date="2022-03" db="EMBL/GenBank/DDBJ databases">
        <title>The complete genome sequence of a Methyloterrigena soli.</title>
        <authorList>
            <person name="Zi Z."/>
        </authorList>
    </citation>
    <scope>NUCLEOTIDE SEQUENCE</scope>
    <source>
        <strain evidence="1">M48</strain>
    </source>
</reference>
<gene>
    <name evidence="1" type="ORF">ML536_08210</name>
</gene>
<proteinExistence type="predicted"/>
<protein>
    <recommendedName>
        <fullName evidence="3">Ubiquitin-like domain-containing protein</fullName>
    </recommendedName>
</protein>
<evidence type="ECO:0000313" key="2">
    <source>
        <dbReference type="Proteomes" id="UP001156140"/>
    </source>
</evidence>
<sequence>MSMQVFEVSIAIPGQAAETLTVQDERSLDKLSTALVDNGFITTEEVRVVWTGIEYQGRTNEYSAVEPVGEIALYAGNVLFVRRLELET</sequence>
<evidence type="ECO:0000313" key="1">
    <source>
        <dbReference type="EMBL" id="MCI0126808.1"/>
    </source>
</evidence>
<organism evidence="1 2">
    <name type="scientific">Paradevosia shaoguanensis</name>
    <dbReference type="NCBI Taxonomy" id="1335043"/>
    <lineage>
        <taxon>Bacteria</taxon>
        <taxon>Pseudomonadati</taxon>
        <taxon>Pseudomonadota</taxon>
        <taxon>Alphaproteobacteria</taxon>
        <taxon>Hyphomicrobiales</taxon>
        <taxon>Devosiaceae</taxon>
        <taxon>Paradevosia</taxon>
    </lineage>
</organism>
<comment type="caution">
    <text evidence="1">The sequence shown here is derived from an EMBL/GenBank/DDBJ whole genome shotgun (WGS) entry which is preliminary data.</text>
</comment>
<name>A0AA41UAV8_9HYPH</name>
<dbReference type="Proteomes" id="UP001156140">
    <property type="component" value="Unassembled WGS sequence"/>
</dbReference>
<keyword evidence="2" id="KW-1185">Reference proteome</keyword>
<dbReference type="RefSeq" id="WP_281735546.1">
    <property type="nucleotide sequence ID" value="NZ_JAKETQ010000001.1"/>
</dbReference>
<accession>A0AA41UAV8</accession>
<dbReference type="AlphaFoldDB" id="A0AA41UAV8"/>
<dbReference type="EMBL" id="JALAZD010000001">
    <property type="protein sequence ID" value="MCI0126808.1"/>
    <property type="molecule type" value="Genomic_DNA"/>
</dbReference>